<feature type="domain" description="Serpin" evidence="1">
    <location>
        <begin position="270"/>
        <end position="362"/>
    </location>
</feature>
<evidence type="ECO:0000313" key="2">
    <source>
        <dbReference type="EMBL" id="SCG40410.1"/>
    </source>
</evidence>
<dbReference type="OrthoDB" id="4847668at2"/>
<accession>A0A109IFX9</accession>
<dbReference type="PANTHER" id="PTHR11461">
    <property type="entry name" value="SERINE PROTEASE INHIBITOR, SERPIN"/>
    <property type="match status" value="1"/>
</dbReference>
<dbReference type="AlphaFoldDB" id="A0A109IFX9"/>
<reference evidence="3" key="1">
    <citation type="submission" date="2016-06" db="EMBL/GenBank/DDBJ databases">
        <authorList>
            <person name="Varghese N."/>
            <person name="Submissions Spin"/>
        </authorList>
    </citation>
    <scope>NUCLEOTIDE SEQUENCE [LARGE SCALE GENOMIC DNA]</scope>
    <source>
        <strain evidence="3">DSM 44983</strain>
    </source>
</reference>
<dbReference type="InterPro" id="IPR042178">
    <property type="entry name" value="Serpin_sf_1"/>
</dbReference>
<dbReference type="Proteomes" id="UP000198226">
    <property type="component" value="Chromosome I"/>
</dbReference>
<dbReference type="SUPFAM" id="SSF56574">
    <property type="entry name" value="Serpins"/>
    <property type="match status" value="2"/>
</dbReference>
<dbReference type="PANTHER" id="PTHR11461:SF211">
    <property type="entry name" value="GH10112P-RELATED"/>
    <property type="match status" value="1"/>
</dbReference>
<sequence>MNPPANVLTARWASRLDDRPTVLSGAGVYPLLDLLARYATGPARDELRAVAPTPQPAVDSPTTRLATGFWSRAGLPLGQRWRTELDASLRGELTGDPAVDQPLLDRWAHRHTDGLIDRMPVQVGPGTALVLANALTVLVDWATPFRPARSEPTTGPWRGRRLAGLHRPGGDPAALQVADTGIGPVSLFTVTGTADVDVLLVLGPTGQPPARVLPAALGALDHPATLPPAVGPGVSEETVEASDDRPELLVRTVGFTVTGDHDLLHHADLFGLATAARDGDHFPDVSPRLSVSAARQSAMAEFTATGLRAAAVTAISLRAGGAAPRATVRRRRWCFDVDRPFGFLAVHRPTALVLVAGWVTDPTPG</sequence>
<name>A0A109IFX9_9ACTN</name>
<dbReference type="InterPro" id="IPR036186">
    <property type="entry name" value="Serpin_sf"/>
</dbReference>
<evidence type="ECO:0000259" key="1">
    <source>
        <dbReference type="Pfam" id="PF00079"/>
    </source>
</evidence>
<evidence type="ECO:0000313" key="3">
    <source>
        <dbReference type="Proteomes" id="UP000198226"/>
    </source>
</evidence>
<dbReference type="Pfam" id="PF00079">
    <property type="entry name" value="Serpin"/>
    <property type="match status" value="1"/>
</dbReference>
<proteinExistence type="predicted"/>
<dbReference type="RefSeq" id="WP_067314725.1">
    <property type="nucleotide sequence ID" value="NZ_LRMV01000223.1"/>
</dbReference>
<dbReference type="Gene3D" id="3.30.497.10">
    <property type="entry name" value="Antithrombin, subunit I, domain 2"/>
    <property type="match status" value="2"/>
</dbReference>
<keyword evidence="3" id="KW-1185">Reference proteome</keyword>
<dbReference type="GO" id="GO:0004867">
    <property type="term" value="F:serine-type endopeptidase inhibitor activity"/>
    <property type="evidence" value="ECO:0007669"/>
    <property type="project" value="InterPro"/>
</dbReference>
<protein>
    <submittedName>
        <fullName evidence="2">Serpin (Serine protease inhibitor)</fullName>
    </submittedName>
</protein>
<dbReference type="InterPro" id="IPR023796">
    <property type="entry name" value="Serpin_dom"/>
</dbReference>
<dbReference type="InterPro" id="IPR000215">
    <property type="entry name" value="Serpin_fam"/>
</dbReference>
<dbReference type="GO" id="GO:0005615">
    <property type="term" value="C:extracellular space"/>
    <property type="evidence" value="ECO:0007669"/>
    <property type="project" value="InterPro"/>
</dbReference>
<dbReference type="EMBL" id="LT607752">
    <property type="protein sequence ID" value="SCG40410.1"/>
    <property type="molecule type" value="Genomic_DNA"/>
</dbReference>
<organism evidence="2 3">
    <name type="scientific">Micromonospora rifamycinica</name>
    <dbReference type="NCBI Taxonomy" id="291594"/>
    <lineage>
        <taxon>Bacteria</taxon>
        <taxon>Bacillati</taxon>
        <taxon>Actinomycetota</taxon>
        <taxon>Actinomycetes</taxon>
        <taxon>Micromonosporales</taxon>
        <taxon>Micromonosporaceae</taxon>
        <taxon>Micromonospora</taxon>
    </lineage>
</organism>
<gene>
    <name evidence="2" type="ORF">GA0070623_0667</name>
</gene>